<evidence type="ECO:0000313" key="4">
    <source>
        <dbReference type="Proteomes" id="UP000228380"/>
    </source>
</evidence>
<dbReference type="OrthoDB" id="785538at2759"/>
<accession>A0A8B8ZR30</accession>
<dbReference type="Proteomes" id="UP000228380">
    <property type="component" value="Unplaced"/>
</dbReference>
<comment type="similarity">
    <text evidence="1">Belongs to the bacterial ribosomal protein bS21 family.</text>
</comment>
<evidence type="ECO:0000256" key="1">
    <source>
        <dbReference type="ARBA" id="ARBA00006640"/>
    </source>
</evidence>
<dbReference type="GeneID" id="120105491"/>
<evidence type="ECO:0000313" key="5">
    <source>
        <dbReference type="RefSeq" id="XP_038973958.1"/>
    </source>
</evidence>
<gene>
    <name evidence="5" type="primary">LOC120105491</name>
</gene>
<dbReference type="GO" id="GO:0005840">
    <property type="term" value="C:ribosome"/>
    <property type="evidence" value="ECO:0007669"/>
    <property type="project" value="UniProtKB-KW"/>
</dbReference>
<dbReference type="GO" id="GO:0003735">
    <property type="term" value="F:structural constituent of ribosome"/>
    <property type="evidence" value="ECO:0007669"/>
    <property type="project" value="InterPro"/>
</dbReference>
<dbReference type="GO" id="GO:0006412">
    <property type="term" value="P:translation"/>
    <property type="evidence" value="ECO:0007669"/>
    <property type="project" value="InterPro"/>
</dbReference>
<organism evidence="4 5">
    <name type="scientific">Phoenix dactylifera</name>
    <name type="common">Date palm</name>
    <dbReference type="NCBI Taxonomy" id="42345"/>
    <lineage>
        <taxon>Eukaryota</taxon>
        <taxon>Viridiplantae</taxon>
        <taxon>Streptophyta</taxon>
        <taxon>Embryophyta</taxon>
        <taxon>Tracheophyta</taxon>
        <taxon>Spermatophyta</taxon>
        <taxon>Magnoliopsida</taxon>
        <taxon>Liliopsida</taxon>
        <taxon>Arecaceae</taxon>
        <taxon>Coryphoideae</taxon>
        <taxon>Phoeniceae</taxon>
        <taxon>Phoenix</taxon>
    </lineage>
</organism>
<proteinExistence type="inferred from homology"/>
<dbReference type="KEGG" id="pda:120105491"/>
<evidence type="ECO:0000256" key="2">
    <source>
        <dbReference type="ARBA" id="ARBA00022980"/>
    </source>
</evidence>
<keyword evidence="4" id="KW-1185">Reference proteome</keyword>
<sequence>MEIPPSLFPSVQPCLFSTRCYPLFFTFLPGEENQRRIPYLFQLLFAKSTAFPSLRPSNLPASSRRSSPLSSTSLSLRLPTAAAVGPIDLAFATVEPTLRHASVLFFKSGYNVQIVVDGKEPEEALLRRFRREVAKAGVIQE</sequence>
<keyword evidence="2" id="KW-0689">Ribosomal protein</keyword>
<dbReference type="GO" id="GO:1990904">
    <property type="term" value="C:ribonucleoprotein complex"/>
    <property type="evidence" value="ECO:0007669"/>
    <property type="project" value="UniProtKB-KW"/>
</dbReference>
<dbReference type="AlphaFoldDB" id="A0A8B8ZR30"/>
<reference evidence="5" key="1">
    <citation type="submission" date="2025-08" db="UniProtKB">
        <authorList>
            <consortium name="RefSeq"/>
        </authorList>
    </citation>
    <scope>IDENTIFICATION</scope>
    <source>
        <tissue evidence="5">Young leaves</tissue>
    </source>
</reference>
<dbReference type="PANTHER" id="PTHR21109">
    <property type="entry name" value="MITOCHONDRIAL 28S RIBOSOMAL PROTEIN S21"/>
    <property type="match status" value="1"/>
</dbReference>
<protein>
    <submittedName>
        <fullName evidence="5">30S ribosomal protein S21, chloroplastic-like</fullName>
    </submittedName>
</protein>
<evidence type="ECO:0000256" key="3">
    <source>
        <dbReference type="ARBA" id="ARBA00023274"/>
    </source>
</evidence>
<name>A0A8B8ZR30_PHODC</name>
<dbReference type="RefSeq" id="XP_038973958.1">
    <property type="nucleotide sequence ID" value="XM_039118030.1"/>
</dbReference>
<dbReference type="InterPro" id="IPR001911">
    <property type="entry name" value="Ribosomal_bS21"/>
</dbReference>
<keyword evidence="3" id="KW-0687">Ribonucleoprotein</keyword>
<dbReference type="PANTHER" id="PTHR21109:SF0">
    <property type="entry name" value="SMALL RIBOSOMAL SUBUNIT PROTEIN BS21M"/>
    <property type="match status" value="1"/>
</dbReference>